<feature type="transmembrane region" description="Helical" evidence="2">
    <location>
        <begin position="46"/>
        <end position="65"/>
    </location>
</feature>
<dbReference type="Proteomes" id="UP000316855">
    <property type="component" value="Chromosome"/>
</dbReference>
<keyword evidence="2" id="KW-1133">Transmembrane helix</keyword>
<evidence type="ECO:0000313" key="4">
    <source>
        <dbReference type="EMBL" id="QDT93693.1"/>
    </source>
</evidence>
<proteinExistence type="predicted"/>
<dbReference type="InterPro" id="IPR052173">
    <property type="entry name" value="Beta-lactam_resp_regulator"/>
</dbReference>
<gene>
    <name evidence="4" type="primary">mecR1_2</name>
    <name evidence="4" type="ORF">Pan161_53760</name>
</gene>
<keyword evidence="2" id="KW-0812">Transmembrane</keyword>
<feature type="domain" description="Peptidase M56" evidence="3">
    <location>
        <begin position="151"/>
        <end position="318"/>
    </location>
</feature>
<dbReference type="PANTHER" id="PTHR34978:SF3">
    <property type="entry name" value="SLR0241 PROTEIN"/>
    <property type="match status" value="1"/>
</dbReference>
<dbReference type="OrthoDB" id="240923at2"/>
<feature type="region of interest" description="Disordered" evidence="1">
    <location>
        <begin position="403"/>
        <end position="437"/>
    </location>
</feature>
<sequence>MDDVTFIIYTLVRLSLLLVLGWVTLRLIRNHNPRWSVLTSRCLISAALLMPLACLCLPVTSLAVLPPVESQTADSTETFRENETPVISESVKPEPAVSLQPVPLNLPGISPEPKQSDAKISSEPLVADIPSDTQSEPERSAAAVTLVESNIRTRSLTNRQASSPVQSEFPWWLVCWIVISLLLLLRIGWQIQRMRKLLYYSETAPASLQPECDALAAQFNLKHVPPLRVSSQLEGPCTIGLIQPTVLLPVSWINELSQSERRAILMHELSHVASFDLFWDLLSRLVSAIWWFHPLVWRLTARHRLACEHMSDALAADSIDDIESYRQLLAGWALHRQGAETRASALAMADRSFLLRRLKWLETPRSIHRLKRSRCYACLLLAVLLSVGIASVRFSPQVIAQKPDQPEEVKNTEPKDNKEKLKADPKKADASRVRKPGKADINLKQTTPKIVTVVDDKDQPVEGAKVRVGWWEDNEGDMQLKIVINPPITNQKGEVTIQVPEGAARAQISAEAEGYAKAGKQYSLSGSPKLVLQPGRIIRVKAMDVKGNRLPDAYPLLEDSHILGREFKQNDRRLGYFTSPVVELDRRWMRVVARKEEGTVLFSRLIDVTSPERVEEDGTIVAILEPGIRLEGRLDDSVPRPLKNGCVELYINEGQDHKIGGGWTWEQTADVKEDGTFEFDSLPTGGHVQLFALVDGHQSTRPTVQSLKNYLKRHNAGEESILDNAIQRHDAFWPHLFPLTQGLYKTEVELPCTPTTSLDVKVVDPLGQPIEGATVKFNPNGLFFSGELFIPAIVSLEMSNQIIRHNNEEVKQRYQWGNDTFLGVKTDAQGIARVRNLPADDSESYKVSADGYQMPIYPNSFEDGPRRYALIDLSGGKTLRRTITMEKYVPVSSREILVVNQNAEPVPGITVTVNEIAFENAPDDWQLWASQRFGPMASEKTGDDGIVRLQLPLEVNGEAVSRLRITVQGRVKIEGTLRDAYVQRKRLIIPREADGRVVVLTISKEAPKEKNQFFDVAVAYEKPEALLSHLPKLLLKKLQTQPSMVVLNGLLKMNQFDAATPLQFTSDWNLIGKNSSKKSERSPIATIATPQGERVIVLCAVRPKDATWELKPKLRFPPRAAFVFDAEGTLIRMLGGWASSRGSYCNVMLNNLGGTDDYFITTSAFETHGPFEYIQHWYQIGQEDKPALTFYGYANATSWSGKPGPSQPLAEFGYLDLGFNGSRPDHLVCGVLPNGTQAPRKIYWDGVHKQFIAPVRESVEGKPLYQVDLEHSHQFVPLQVEPGHLVVGGGRRDYKNWHAWSCVVPQGKTARVHLFSVDASGGQPVETDYFTRELSAGQHNLHLHLADNQQDQSQSDAELQIDDTIKEKLTVPRVPIAGVPSVKGVSIARTGKGPLDLFNRKTTQKQQRLIWRVELLDSPDKSE</sequence>
<evidence type="ECO:0000256" key="2">
    <source>
        <dbReference type="SAM" id="Phobius"/>
    </source>
</evidence>
<evidence type="ECO:0000256" key="1">
    <source>
        <dbReference type="SAM" id="MobiDB-lite"/>
    </source>
</evidence>
<organism evidence="4 5">
    <name type="scientific">Gimesia algae</name>
    <dbReference type="NCBI Taxonomy" id="2527971"/>
    <lineage>
        <taxon>Bacteria</taxon>
        <taxon>Pseudomonadati</taxon>
        <taxon>Planctomycetota</taxon>
        <taxon>Planctomycetia</taxon>
        <taxon>Planctomycetales</taxon>
        <taxon>Planctomycetaceae</taxon>
        <taxon>Gimesia</taxon>
    </lineage>
</organism>
<feature type="transmembrane region" description="Helical" evidence="2">
    <location>
        <begin position="6"/>
        <end position="25"/>
    </location>
</feature>
<evidence type="ECO:0000259" key="3">
    <source>
        <dbReference type="Pfam" id="PF05569"/>
    </source>
</evidence>
<dbReference type="EMBL" id="CP036343">
    <property type="protein sequence ID" value="QDT93693.1"/>
    <property type="molecule type" value="Genomic_DNA"/>
</dbReference>
<name>A0A517VKZ9_9PLAN</name>
<protein>
    <submittedName>
        <fullName evidence="4">Methicillin resistance mecR1 protein</fullName>
    </submittedName>
</protein>
<accession>A0A517VKZ9</accession>
<feature type="transmembrane region" description="Helical" evidence="2">
    <location>
        <begin position="375"/>
        <end position="394"/>
    </location>
</feature>
<dbReference type="RefSeq" id="WP_145231670.1">
    <property type="nucleotide sequence ID" value="NZ_CP036343.1"/>
</dbReference>
<dbReference type="CDD" id="cd07341">
    <property type="entry name" value="M56_BlaR1_MecR1_like"/>
    <property type="match status" value="1"/>
</dbReference>
<reference evidence="4 5" key="1">
    <citation type="submission" date="2019-02" db="EMBL/GenBank/DDBJ databases">
        <title>Deep-cultivation of Planctomycetes and their phenomic and genomic characterization uncovers novel biology.</title>
        <authorList>
            <person name="Wiegand S."/>
            <person name="Jogler M."/>
            <person name="Boedeker C."/>
            <person name="Pinto D."/>
            <person name="Vollmers J."/>
            <person name="Rivas-Marin E."/>
            <person name="Kohn T."/>
            <person name="Peeters S.H."/>
            <person name="Heuer A."/>
            <person name="Rast P."/>
            <person name="Oberbeckmann S."/>
            <person name="Bunk B."/>
            <person name="Jeske O."/>
            <person name="Meyerdierks A."/>
            <person name="Storesund J.E."/>
            <person name="Kallscheuer N."/>
            <person name="Luecker S."/>
            <person name="Lage O.M."/>
            <person name="Pohl T."/>
            <person name="Merkel B.J."/>
            <person name="Hornburger P."/>
            <person name="Mueller R.-W."/>
            <person name="Bruemmer F."/>
            <person name="Labrenz M."/>
            <person name="Spormann A.M."/>
            <person name="Op den Camp H."/>
            <person name="Overmann J."/>
            <person name="Amann R."/>
            <person name="Jetten M.S.M."/>
            <person name="Mascher T."/>
            <person name="Medema M.H."/>
            <person name="Devos D.P."/>
            <person name="Kaster A.-K."/>
            <person name="Ovreas L."/>
            <person name="Rohde M."/>
            <person name="Galperin M.Y."/>
            <person name="Jogler C."/>
        </authorList>
    </citation>
    <scope>NUCLEOTIDE SEQUENCE [LARGE SCALE GENOMIC DNA]</scope>
    <source>
        <strain evidence="4 5">Pan161</strain>
    </source>
</reference>
<feature type="transmembrane region" description="Helical" evidence="2">
    <location>
        <begin position="169"/>
        <end position="189"/>
    </location>
</feature>
<evidence type="ECO:0000313" key="5">
    <source>
        <dbReference type="Proteomes" id="UP000316855"/>
    </source>
</evidence>
<feature type="compositionally biased region" description="Basic and acidic residues" evidence="1">
    <location>
        <begin position="404"/>
        <end position="432"/>
    </location>
</feature>
<keyword evidence="2" id="KW-0472">Membrane</keyword>
<dbReference type="KEGG" id="gax:Pan161_53760"/>
<dbReference type="Pfam" id="PF05569">
    <property type="entry name" value="Peptidase_M56"/>
    <property type="match status" value="1"/>
</dbReference>
<dbReference type="InterPro" id="IPR008756">
    <property type="entry name" value="Peptidase_M56"/>
</dbReference>
<dbReference type="PANTHER" id="PTHR34978">
    <property type="entry name" value="POSSIBLE SENSOR-TRANSDUCER PROTEIN BLAR"/>
    <property type="match status" value="1"/>
</dbReference>
<keyword evidence="5" id="KW-1185">Reference proteome</keyword>